<dbReference type="CDD" id="cd04301">
    <property type="entry name" value="NAT_SF"/>
    <property type="match status" value="1"/>
</dbReference>
<name>A0ABT5HRY9_9CAUL</name>
<reference evidence="4 5" key="1">
    <citation type="submission" date="2023-01" db="EMBL/GenBank/DDBJ databases">
        <title>Novel species of the genus Asticcacaulis isolated from rivers.</title>
        <authorList>
            <person name="Lu H."/>
        </authorList>
    </citation>
    <scope>NUCLEOTIDE SEQUENCE [LARGE SCALE GENOMIC DNA]</scope>
    <source>
        <strain evidence="4 5">BYS171W</strain>
    </source>
</reference>
<organism evidence="4 5">
    <name type="scientific">Asticcacaulis aquaticus</name>
    <dbReference type="NCBI Taxonomy" id="2984212"/>
    <lineage>
        <taxon>Bacteria</taxon>
        <taxon>Pseudomonadati</taxon>
        <taxon>Pseudomonadota</taxon>
        <taxon>Alphaproteobacteria</taxon>
        <taxon>Caulobacterales</taxon>
        <taxon>Caulobacteraceae</taxon>
        <taxon>Asticcacaulis</taxon>
    </lineage>
</organism>
<sequence>MNIRPATTADAPRLIAIWEDSVRAAYHFLSEADIDFYRPYLLAGLVGGEVWVAEIGNQSAGFATLVGENVLAMLFVAPAFQRHGIGRGLIDHAQALKGPLTVTVNEQVDGNITFYEKCGFTITGRSETDDAGNPYPIVFMVQNR</sequence>
<dbReference type="InterPro" id="IPR016181">
    <property type="entry name" value="Acyl_CoA_acyltransferase"/>
</dbReference>
<proteinExistence type="predicted"/>
<dbReference type="PANTHER" id="PTHR43800">
    <property type="entry name" value="PEPTIDYL-LYSINE N-ACETYLTRANSFERASE YJAB"/>
    <property type="match status" value="1"/>
</dbReference>
<keyword evidence="5" id="KW-1185">Reference proteome</keyword>
<evidence type="ECO:0000256" key="2">
    <source>
        <dbReference type="ARBA" id="ARBA00023315"/>
    </source>
</evidence>
<evidence type="ECO:0000256" key="1">
    <source>
        <dbReference type="ARBA" id="ARBA00022679"/>
    </source>
</evidence>
<evidence type="ECO:0000313" key="4">
    <source>
        <dbReference type="EMBL" id="MDC7682717.1"/>
    </source>
</evidence>
<protein>
    <submittedName>
        <fullName evidence="4">GNAT family N-acetyltransferase</fullName>
        <ecNumber evidence="4">2.3.1.-</ecNumber>
    </submittedName>
</protein>
<dbReference type="Gene3D" id="3.40.630.30">
    <property type="match status" value="1"/>
</dbReference>
<dbReference type="PROSITE" id="PS51186">
    <property type="entry name" value="GNAT"/>
    <property type="match status" value="1"/>
</dbReference>
<evidence type="ECO:0000259" key="3">
    <source>
        <dbReference type="PROSITE" id="PS51186"/>
    </source>
</evidence>
<feature type="domain" description="N-acetyltransferase" evidence="3">
    <location>
        <begin position="1"/>
        <end position="144"/>
    </location>
</feature>
<dbReference type="Pfam" id="PF13508">
    <property type="entry name" value="Acetyltransf_7"/>
    <property type="match status" value="1"/>
</dbReference>
<dbReference type="EC" id="2.3.1.-" evidence="4"/>
<dbReference type="EMBL" id="JAQQKX010000003">
    <property type="protein sequence ID" value="MDC7682717.1"/>
    <property type="molecule type" value="Genomic_DNA"/>
</dbReference>
<dbReference type="InterPro" id="IPR000182">
    <property type="entry name" value="GNAT_dom"/>
</dbReference>
<comment type="caution">
    <text evidence="4">The sequence shown here is derived from an EMBL/GenBank/DDBJ whole genome shotgun (WGS) entry which is preliminary data.</text>
</comment>
<dbReference type="RefSeq" id="WP_272747200.1">
    <property type="nucleotide sequence ID" value="NZ_JAQQKX010000003.1"/>
</dbReference>
<gene>
    <name evidence="4" type="ORF">PQU92_05480</name>
</gene>
<keyword evidence="2 4" id="KW-0012">Acyltransferase</keyword>
<accession>A0ABT5HRY9</accession>
<dbReference type="GO" id="GO:0016746">
    <property type="term" value="F:acyltransferase activity"/>
    <property type="evidence" value="ECO:0007669"/>
    <property type="project" value="UniProtKB-KW"/>
</dbReference>
<evidence type="ECO:0000313" key="5">
    <source>
        <dbReference type="Proteomes" id="UP001214854"/>
    </source>
</evidence>
<keyword evidence="1 4" id="KW-0808">Transferase</keyword>
<dbReference type="PANTHER" id="PTHR43800:SF1">
    <property type="entry name" value="PEPTIDYL-LYSINE N-ACETYLTRANSFERASE YJAB"/>
    <property type="match status" value="1"/>
</dbReference>
<dbReference type="SUPFAM" id="SSF55729">
    <property type="entry name" value="Acyl-CoA N-acyltransferases (Nat)"/>
    <property type="match status" value="1"/>
</dbReference>
<dbReference type="Proteomes" id="UP001214854">
    <property type="component" value="Unassembled WGS sequence"/>
</dbReference>